<evidence type="ECO:0000256" key="1">
    <source>
        <dbReference type="SAM" id="MobiDB-lite"/>
    </source>
</evidence>
<evidence type="ECO:0000313" key="3">
    <source>
        <dbReference type="EMBL" id="TVU30229.1"/>
    </source>
</evidence>
<comment type="caution">
    <text evidence="3">The sequence shown here is derived from an EMBL/GenBank/DDBJ whole genome shotgun (WGS) entry which is preliminary data.</text>
</comment>
<evidence type="ECO:0000313" key="4">
    <source>
        <dbReference type="Proteomes" id="UP000324897"/>
    </source>
</evidence>
<keyword evidence="4" id="KW-1185">Reference proteome</keyword>
<keyword evidence="2" id="KW-0732">Signal</keyword>
<dbReference type="Gramene" id="TVU30229">
    <property type="protein sequence ID" value="TVU30229"/>
    <property type="gene ID" value="EJB05_21839"/>
</dbReference>
<organism evidence="3 4">
    <name type="scientific">Eragrostis curvula</name>
    <name type="common">weeping love grass</name>
    <dbReference type="NCBI Taxonomy" id="38414"/>
    <lineage>
        <taxon>Eukaryota</taxon>
        <taxon>Viridiplantae</taxon>
        <taxon>Streptophyta</taxon>
        <taxon>Embryophyta</taxon>
        <taxon>Tracheophyta</taxon>
        <taxon>Spermatophyta</taxon>
        <taxon>Magnoliopsida</taxon>
        <taxon>Liliopsida</taxon>
        <taxon>Poales</taxon>
        <taxon>Poaceae</taxon>
        <taxon>PACMAD clade</taxon>
        <taxon>Chloridoideae</taxon>
        <taxon>Eragrostideae</taxon>
        <taxon>Eragrostidinae</taxon>
        <taxon>Eragrostis</taxon>
    </lineage>
</organism>
<sequence>MAKAKAEALLLSVLVLTSCFAASSSNCIPRRLLMLPSTRYPQPCNDDNIGRPKPNGGNGDDDGPKAGAEGSRIGRAPPAPNSRATYMGDPAGGPGSHN</sequence>
<dbReference type="EMBL" id="RWGY01000011">
    <property type="protein sequence ID" value="TVU30229.1"/>
    <property type="molecule type" value="Genomic_DNA"/>
</dbReference>
<gene>
    <name evidence="3" type="ORF">EJB05_21839</name>
</gene>
<dbReference type="PROSITE" id="PS51257">
    <property type="entry name" value="PROKAR_LIPOPROTEIN"/>
    <property type="match status" value="1"/>
</dbReference>
<dbReference type="Proteomes" id="UP000324897">
    <property type="component" value="Chromosome 1"/>
</dbReference>
<evidence type="ECO:0000256" key="2">
    <source>
        <dbReference type="SAM" id="SignalP"/>
    </source>
</evidence>
<reference evidence="3 4" key="1">
    <citation type="journal article" date="2019" name="Sci. Rep.">
        <title>A high-quality genome of Eragrostis curvula grass provides insights into Poaceae evolution and supports new strategies to enhance forage quality.</title>
        <authorList>
            <person name="Carballo J."/>
            <person name="Santos B.A.C.M."/>
            <person name="Zappacosta D."/>
            <person name="Garbus I."/>
            <person name="Selva J.P."/>
            <person name="Gallo C.A."/>
            <person name="Diaz A."/>
            <person name="Albertini E."/>
            <person name="Caccamo M."/>
            <person name="Echenique V."/>
        </authorList>
    </citation>
    <scope>NUCLEOTIDE SEQUENCE [LARGE SCALE GENOMIC DNA]</scope>
    <source>
        <strain evidence="4">cv. Victoria</strain>
        <tissue evidence="3">Leaf</tissue>
    </source>
</reference>
<feature type="chain" id="PRO_5023940583" evidence="2">
    <location>
        <begin position="22"/>
        <end position="98"/>
    </location>
</feature>
<name>A0A5J9V281_9POAL</name>
<feature type="signal peptide" evidence="2">
    <location>
        <begin position="1"/>
        <end position="21"/>
    </location>
</feature>
<accession>A0A5J9V281</accession>
<proteinExistence type="predicted"/>
<dbReference type="AlphaFoldDB" id="A0A5J9V281"/>
<protein>
    <submittedName>
        <fullName evidence="3">Uncharacterized protein</fullName>
    </submittedName>
</protein>
<feature type="region of interest" description="Disordered" evidence="1">
    <location>
        <begin position="37"/>
        <end position="98"/>
    </location>
</feature>